<dbReference type="SUPFAM" id="SSF56300">
    <property type="entry name" value="Metallo-dependent phosphatases"/>
    <property type="match status" value="1"/>
</dbReference>
<dbReference type="InterPro" id="IPR002737">
    <property type="entry name" value="MEMO1_fam"/>
</dbReference>
<evidence type="ECO:0000256" key="1">
    <source>
        <dbReference type="ARBA" id="ARBA00005662"/>
    </source>
</evidence>
<dbReference type="SMART" id="SM00854">
    <property type="entry name" value="PGA_cap"/>
    <property type="match status" value="1"/>
</dbReference>
<dbReference type="AlphaFoldDB" id="A0A2H0V8J8"/>
<evidence type="ECO:0000313" key="3">
    <source>
        <dbReference type="EMBL" id="PIR95437.1"/>
    </source>
</evidence>
<protein>
    <submittedName>
        <fullName evidence="3">AmmeMemoRadiSam system protein B</fullName>
    </submittedName>
</protein>
<dbReference type="PANTHER" id="PTHR33393:SF11">
    <property type="entry name" value="POLYGLUTAMINE SYNTHESIS ACCESSORY PROTEIN RV0574C-RELATED"/>
    <property type="match status" value="1"/>
</dbReference>
<dbReference type="CDD" id="cd07361">
    <property type="entry name" value="MEMO_like"/>
    <property type="match status" value="1"/>
</dbReference>
<dbReference type="EMBL" id="PFAL01000021">
    <property type="protein sequence ID" value="PIR95437.1"/>
    <property type="molecule type" value="Genomic_DNA"/>
</dbReference>
<evidence type="ECO:0000259" key="2">
    <source>
        <dbReference type="SMART" id="SM00854"/>
    </source>
</evidence>
<name>A0A2H0V8J8_9BACT</name>
<accession>A0A2H0V8J8</accession>
<organism evidence="3 4">
    <name type="scientific">Candidatus Falkowbacteria bacterium CG10_big_fil_rev_8_21_14_0_10_37_18</name>
    <dbReference type="NCBI Taxonomy" id="1974562"/>
    <lineage>
        <taxon>Bacteria</taxon>
        <taxon>Candidatus Falkowiibacteriota</taxon>
    </lineage>
</organism>
<dbReference type="PANTHER" id="PTHR33393">
    <property type="entry name" value="POLYGLUTAMINE SYNTHESIS ACCESSORY PROTEIN RV0574C-RELATED"/>
    <property type="match status" value="1"/>
</dbReference>
<dbReference type="InterPro" id="IPR019079">
    <property type="entry name" value="Capsule_synth_CapA"/>
</dbReference>
<comment type="similarity">
    <text evidence="1">Belongs to the CapA family.</text>
</comment>
<dbReference type="Gene3D" id="3.60.21.10">
    <property type="match status" value="1"/>
</dbReference>
<reference evidence="4" key="1">
    <citation type="submission" date="2017-09" db="EMBL/GenBank/DDBJ databases">
        <title>Depth-based differentiation of microbial function through sediment-hosted aquifers and enrichment of novel symbionts in the deep terrestrial subsurface.</title>
        <authorList>
            <person name="Probst A.J."/>
            <person name="Ladd B."/>
            <person name="Jarett J.K."/>
            <person name="Geller-Mcgrath D.E."/>
            <person name="Sieber C.M.K."/>
            <person name="Emerson J.B."/>
            <person name="Anantharaman K."/>
            <person name="Thomas B.C."/>
            <person name="Malmstrom R."/>
            <person name="Stieglmeier M."/>
            <person name="Klingl A."/>
            <person name="Woyke T."/>
            <person name="Ryan C.M."/>
            <person name="Banfield J.F."/>
        </authorList>
    </citation>
    <scope>NUCLEOTIDE SEQUENCE [LARGE SCALE GENOMIC DNA]</scope>
</reference>
<dbReference type="Proteomes" id="UP000229972">
    <property type="component" value="Unassembled WGS sequence"/>
</dbReference>
<dbReference type="InterPro" id="IPR029052">
    <property type="entry name" value="Metallo-depent_PP-like"/>
</dbReference>
<gene>
    <name evidence="3" type="primary">amrB</name>
    <name evidence="3" type="ORF">COT93_02335</name>
</gene>
<evidence type="ECO:0000313" key="4">
    <source>
        <dbReference type="Proteomes" id="UP000229972"/>
    </source>
</evidence>
<dbReference type="InterPro" id="IPR052169">
    <property type="entry name" value="CW_Biosynth-Accessory"/>
</dbReference>
<feature type="domain" description="Capsule synthesis protein CapA" evidence="2">
    <location>
        <begin position="331"/>
        <end position="569"/>
    </location>
</feature>
<dbReference type="Pfam" id="PF01875">
    <property type="entry name" value="Memo"/>
    <property type="match status" value="1"/>
</dbReference>
<dbReference type="Pfam" id="PF09587">
    <property type="entry name" value="PGA_cap"/>
    <property type="match status" value="1"/>
</dbReference>
<dbReference type="NCBIfam" id="TIGR04336">
    <property type="entry name" value="AmmeMemoSam_B"/>
    <property type="match status" value="1"/>
</dbReference>
<dbReference type="Gene3D" id="3.40.830.10">
    <property type="entry name" value="LigB-like"/>
    <property type="match status" value="1"/>
</dbReference>
<sequence>MKPKKIAITVATLLALLAILILVFFRINFKEAKISETNNANGVNETHELNINLLLNQAVGTQYSDTSLFLSAIKQDKTEPSGKIISGLIIPHHLLAKDIIAATFTYASRGDYQNIVLLSPDHFDAGQKEISVTERDFSTVFGTIMTDKEIARQLKELSFVGEGDFFYREHGLGAQLPFIKYYFPQTKIIAITFKPTTSRDKLDQVIAILEKTLAPNSLIIQSTDFSHYLTPTKAVLEDTESINMIKSDDSGEALDLGQPANIDSTAALYIQASLQKNFFKNKPIILEHKNSQDYTTEEVLSSTSYIAVAYQANIEVADNANTPTETSGKANFIFVGDIMLSRYIGDLMAKKKNYDFPYEKIKNELADADLVFGNLETPVSNKGESAHTLYSFRADPLVLSGLKNSGFKVVSVANNHAFDYKLEAFTDTLSNLENAGIAYTGGGDDFNEAHNGATLEVNGIKTTILAYTDLLPKSAAATDNQAGIAYFDEAQMIKDIKTAKEKSDLVIVSFHWGQEYQTKSNAHQQKIATAAVTAGADLIVGHHPHVAQEVSEIQGVSVAYSLGNFIFDQNFSPETKNALMLDVKIENKKIVQVEPRTIKFTNSYQPYLE</sequence>
<comment type="caution">
    <text evidence="3">The sequence shown here is derived from an EMBL/GenBank/DDBJ whole genome shotgun (WGS) entry which is preliminary data.</text>
</comment>
<proteinExistence type="inferred from homology"/>
<dbReference type="CDD" id="cd07381">
    <property type="entry name" value="MPP_CapA"/>
    <property type="match status" value="1"/>
</dbReference>